<dbReference type="KEGG" id="fll:EI427_19830"/>
<accession>A0A3S9P834</accession>
<name>A0A3S9P834_9BACT</name>
<dbReference type="OrthoDB" id="1491125at2"/>
<keyword evidence="2" id="KW-1185">Reference proteome</keyword>
<dbReference type="EMBL" id="CP034562">
    <property type="protein sequence ID" value="AZQ64378.1"/>
    <property type="molecule type" value="Genomic_DNA"/>
</dbReference>
<sequence length="386" mass="44942">MTIPYYRFIFLYIFLFALTFIGHSQNLIPNSSFENYIEETRGHASLENISDWYNTNQVQPKSLFGTPDHMFINEKQPLKGIKDNFKPRTGKSVLGLITYMQRVINYREYASVELITPLTKGEKYQFTVYVTNGNNVAYGGIASNGFGVYFSEKKIRQYIYEPLTVTPQYESDDIMYTTTWMPITFTFTATDDSKYLTLGNFRDDKHTSFKYINYDIDPQCYIYLDDLTLIHIPKNDVPEQIITDIIEEEVIVKEEIKIEPKVTPVPPTKKKEYIYEKRPTETQSSIYITSYDITLNIWDDKTVDGDVVSIFWNGEPIIEEYELTARKKKLKIRYENGKENKLILYAHNLGKDPPNTMAVQIKAGKKKRSLSIRSDLGKCGAIRFKR</sequence>
<evidence type="ECO:0000313" key="1">
    <source>
        <dbReference type="EMBL" id="AZQ64378.1"/>
    </source>
</evidence>
<evidence type="ECO:0000313" key="2">
    <source>
        <dbReference type="Proteomes" id="UP000267268"/>
    </source>
</evidence>
<dbReference type="RefSeq" id="WP_126618007.1">
    <property type="nucleotide sequence ID" value="NZ_CP034562.1"/>
</dbReference>
<dbReference type="Proteomes" id="UP000267268">
    <property type="component" value="Chromosome 1"/>
</dbReference>
<protein>
    <submittedName>
        <fullName evidence="1">Uncharacterized protein</fullName>
    </submittedName>
</protein>
<proteinExistence type="predicted"/>
<organism evidence="1 2">
    <name type="scientific">Flammeovirga pectinis</name>
    <dbReference type="NCBI Taxonomy" id="2494373"/>
    <lineage>
        <taxon>Bacteria</taxon>
        <taxon>Pseudomonadati</taxon>
        <taxon>Bacteroidota</taxon>
        <taxon>Cytophagia</taxon>
        <taxon>Cytophagales</taxon>
        <taxon>Flammeovirgaceae</taxon>
        <taxon>Flammeovirga</taxon>
    </lineage>
</organism>
<dbReference type="Gene3D" id="2.60.120.260">
    <property type="entry name" value="Galactose-binding domain-like"/>
    <property type="match status" value="1"/>
</dbReference>
<dbReference type="AlphaFoldDB" id="A0A3S9P834"/>
<gene>
    <name evidence="1" type="ORF">EI427_19830</name>
</gene>
<reference evidence="1 2" key="1">
    <citation type="submission" date="2018-12" db="EMBL/GenBank/DDBJ databases">
        <title>Flammeovirga pectinis sp. nov., isolated from the gut of the Korean scallop, Patinopecten yessoensis.</title>
        <authorList>
            <person name="Bae J.-W."/>
            <person name="Jeong Y.-S."/>
            <person name="Kang W."/>
        </authorList>
    </citation>
    <scope>NUCLEOTIDE SEQUENCE [LARGE SCALE GENOMIC DNA]</scope>
    <source>
        <strain evidence="1 2">L12M1</strain>
    </source>
</reference>